<evidence type="ECO:0000313" key="1">
    <source>
        <dbReference type="EMBL" id="RAL01101.1"/>
    </source>
</evidence>
<name>A0A395GZT3_9EURO</name>
<dbReference type="Gene3D" id="3.80.10.10">
    <property type="entry name" value="Ribonuclease Inhibitor"/>
    <property type="match status" value="1"/>
</dbReference>
<dbReference type="OrthoDB" id="5139510at2759"/>
<accession>A0A395GZT3</accession>
<proteinExistence type="predicted"/>
<keyword evidence="2" id="KW-1185">Reference proteome</keyword>
<reference evidence="1 2" key="1">
    <citation type="submission" date="2018-02" db="EMBL/GenBank/DDBJ databases">
        <title>The genomes of Aspergillus section Nigri reveals drivers in fungal speciation.</title>
        <authorList>
            <consortium name="DOE Joint Genome Institute"/>
            <person name="Vesth T.C."/>
            <person name="Nybo J."/>
            <person name="Theobald S."/>
            <person name="Brandl J."/>
            <person name="Frisvad J.C."/>
            <person name="Nielsen K.F."/>
            <person name="Lyhne E.K."/>
            <person name="Kogle M.E."/>
            <person name="Kuo A."/>
            <person name="Riley R."/>
            <person name="Clum A."/>
            <person name="Nolan M."/>
            <person name="Lipzen A."/>
            <person name="Salamov A."/>
            <person name="Henrissat B."/>
            <person name="Wiebenga A."/>
            <person name="De vries R.P."/>
            <person name="Grigoriev I.V."/>
            <person name="Mortensen U.H."/>
            <person name="Andersen M.R."/>
            <person name="Baker S.E."/>
        </authorList>
    </citation>
    <scope>NUCLEOTIDE SEQUENCE [LARGE SCALE GENOMIC DNA]</scope>
    <source>
        <strain evidence="1 2">CBS 121593</strain>
    </source>
</reference>
<dbReference type="AlphaFoldDB" id="A0A395GZT3"/>
<dbReference type="RefSeq" id="XP_025575428.1">
    <property type="nucleotide sequence ID" value="XM_025719434.1"/>
</dbReference>
<gene>
    <name evidence="1" type="ORF">BO80DRAFT_425079</name>
</gene>
<sequence length="494" mass="55955">MSRSSCPREPLLMKRQIIPDHNSPSAKKACTGSTFHASPVPCRQQGSLLTLPQEVLELIITFAAHDYSDTCGGREYYFSYRTVADLAIVCRRLYGIATPILYRSISLGDIQPSELHRTLQTNPRLRQYCRILFLDASTIPTSSWTDFDVVGDIVSWLTRVKKLNIFCPYHCTRDGKVDYVGSLWDTVVKATQHMHELESLECIGLGFMWVLGSVQSRSVSMLTIRNGGGDRRNVKMPVNTSQESSVTEISLYGCRETPEDMAQLLQWPKALSSFHMGCFNVDLDGVKYSYSMFETWLRKHQTTLRSLTMCGLPGDNVDERAFNASAFPHLESLRLSRWNMGTKLWLSDTDADELLGPSLKTFTWDFRKLADQKGSWMDFGEEEENWIRAFARAAVERKAALKSIRIAFSSFDRGQGTIGYPWGRMARVRDEFEPDGLIVTWDTPVLIGEDWPDASPQCVYAVESLYEVVTHDDCPSPGEMEILMREAHLPGMMA</sequence>
<dbReference type="VEuPathDB" id="FungiDB:BO80DRAFT_425079"/>
<organism evidence="1 2">
    <name type="scientific">Aspergillus ibericus CBS 121593</name>
    <dbReference type="NCBI Taxonomy" id="1448316"/>
    <lineage>
        <taxon>Eukaryota</taxon>
        <taxon>Fungi</taxon>
        <taxon>Dikarya</taxon>
        <taxon>Ascomycota</taxon>
        <taxon>Pezizomycotina</taxon>
        <taxon>Eurotiomycetes</taxon>
        <taxon>Eurotiomycetidae</taxon>
        <taxon>Eurotiales</taxon>
        <taxon>Aspergillaceae</taxon>
        <taxon>Aspergillus</taxon>
        <taxon>Aspergillus subgen. Circumdati</taxon>
    </lineage>
</organism>
<dbReference type="SUPFAM" id="SSF52047">
    <property type="entry name" value="RNI-like"/>
    <property type="match status" value="1"/>
</dbReference>
<dbReference type="Proteomes" id="UP000249402">
    <property type="component" value="Unassembled WGS sequence"/>
</dbReference>
<dbReference type="GeneID" id="37224299"/>
<protein>
    <submittedName>
        <fullName evidence="1">Uncharacterized protein</fullName>
    </submittedName>
</protein>
<dbReference type="InterPro" id="IPR032675">
    <property type="entry name" value="LRR_dom_sf"/>
</dbReference>
<dbReference type="EMBL" id="KZ824437">
    <property type="protein sequence ID" value="RAL01101.1"/>
    <property type="molecule type" value="Genomic_DNA"/>
</dbReference>
<evidence type="ECO:0000313" key="2">
    <source>
        <dbReference type="Proteomes" id="UP000249402"/>
    </source>
</evidence>